<keyword evidence="1" id="KW-0732">Signal</keyword>
<feature type="signal peptide" evidence="1">
    <location>
        <begin position="1"/>
        <end position="18"/>
    </location>
</feature>
<evidence type="ECO:0000313" key="3">
    <source>
        <dbReference type="Proteomes" id="UP001303046"/>
    </source>
</evidence>
<feature type="chain" id="PRO_5047521528" description="Secreted protein" evidence="1">
    <location>
        <begin position="19"/>
        <end position="138"/>
    </location>
</feature>
<evidence type="ECO:0000256" key="1">
    <source>
        <dbReference type="SAM" id="SignalP"/>
    </source>
</evidence>
<protein>
    <recommendedName>
        <fullName evidence="4">Secreted protein</fullName>
    </recommendedName>
</protein>
<keyword evidence="3" id="KW-1185">Reference proteome</keyword>
<sequence>MIRLQILILNLLTLRLHALNGMRETPKEIEARSHENQKEKASLPGFWHFIAFHICIPLLMVELTHYEGPSSNTYLKEAGCSANFGHSLNDHSKMKEIQTRICTGSGRTLETQFSTISSVTVIKFHALSHITRESPTIA</sequence>
<dbReference type="Proteomes" id="UP001303046">
    <property type="component" value="Unassembled WGS sequence"/>
</dbReference>
<name>A0ABR1E8Q4_NECAM</name>
<organism evidence="2 3">
    <name type="scientific">Necator americanus</name>
    <name type="common">Human hookworm</name>
    <dbReference type="NCBI Taxonomy" id="51031"/>
    <lineage>
        <taxon>Eukaryota</taxon>
        <taxon>Metazoa</taxon>
        <taxon>Ecdysozoa</taxon>
        <taxon>Nematoda</taxon>
        <taxon>Chromadorea</taxon>
        <taxon>Rhabditida</taxon>
        <taxon>Rhabditina</taxon>
        <taxon>Rhabditomorpha</taxon>
        <taxon>Strongyloidea</taxon>
        <taxon>Ancylostomatidae</taxon>
        <taxon>Bunostominae</taxon>
        <taxon>Necator</taxon>
    </lineage>
</organism>
<reference evidence="2 3" key="1">
    <citation type="submission" date="2023-08" db="EMBL/GenBank/DDBJ databases">
        <title>A Necator americanus chromosomal reference genome.</title>
        <authorList>
            <person name="Ilik V."/>
            <person name="Petrzelkova K.J."/>
            <person name="Pardy F."/>
            <person name="Fuh T."/>
            <person name="Niatou-Singa F.S."/>
            <person name="Gouil Q."/>
            <person name="Baker L."/>
            <person name="Ritchie M.E."/>
            <person name="Jex A.R."/>
            <person name="Gazzola D."/>
            <person name="Li H."/>
            <person name="Toshio Fujiwara R."/>
            <person name="Zhan B."/>
            <person name="Aroian R.V."/>
            <person name="Pafco B."/>
            <person name="Schwarz E.M."/>
        </authorList>
    </citation>
    <scope>NUCLEOTIDE SEQUENCE [LARGE SCALE GENOMIC DNA]</scope>
    <source>
        <strain evidence="2 3">Aroian</strain>
        <tissue evidence="2">Whole animal</tissue>
    </source>
</reference>
<comment type="caution">
    <text evidence="2">The sequence shown here is derived from an EMBL/GenBank/DDBJ whole genome shotgun (WGS) entry which is preliminary data.</text>
</comment>
<gene>
    <name evidence="2" type="primary">Necator_chrV.g21085</name>
    <name evidence="2" type="ORF">RB195_016292</name>
</gene>
<accession>A0ABR1E8Q4</accession>
<proteinExistence type="predicted"/>
<dbReference type="EMBL" id="JAVFWL010000005">
    <property type="protein sequence ID" value="KAK6758980.1"/>
    <property type="molecule type" value="Genomic_DNA"/>
</dbReference>
<evidence type="ECO:0000313" key="2">
    <source>
        <dbReference type="EMBL" id="KAK6758980.1"/>
    </source>
</evidence>
<evidence type="ECO:0008006" key="4">
    <source>
        <dbReference type="Google" id="ProtNLM"/>
    </source>
</evidence>